<keyword evidence="2" id="KW-0808">Transferase</keyword>
<feature type="compositionally biased region" description="Basic and acidic residues" evidence="1">
    <location>
        <begin position="79"/>
        <end position="90"/>
    </location>
</feature>
<gene>
    <name evidence="2" type="ORF">AVDCRST_MAG57-2865</name>
</gene>
<keyword evidence="2" id="KW-0240">DNA-directed RNA polymerase</keyword>
<keyword evidence="2" id="KW-0548">Nucleotidyltransferase</keyword>
<feature type="compositionally biased region" description="Basic and acidic residues" evidence="1">
    <location>
        <begin position="50"/>
        <end position="69"/>
    </location>
</feature>
<dbReference type="AlphaFoldDB" id="A0A6J4J026"/>
<feature type="compositionally biased region" description="Basic residues" evidence="1">
    <location>
        <begin position="1"/>
        <end position="11"/>
    </location>
</feature>
<evidence type="ECO:0000313" key="2">
    <source>
        <dbReference type="EMBL" id="CAA9265233.1"/>
    </source>
</evidence>
<feature type="region of interest" description="Disordered" evidence="1">
    <location>
        <begin position="1"/>
        <end position="129"/>
    </location>
</feature>
<protein>
    <submittedName>
        <fullName evidence="2">DNA-directed RNA polymerase beta' subunit</fullName>
        <ecNumber evidence="2">2.7.7.6</ecNumber>
    </submittedName>
</protein>
<dbReference type="EC" id="2.7.7.6" evidence="2"/>
<feature type="non-terminal residue" evidence="2">
    <location>
        <position position="1"/>
    </location>
</feature>
<organism evidence="2">
    <name type="scientific">uncultured Blastococcus sp</name>
    <dbReference type="NCBI Taxonomy" id="217144"/>
    <lineage>
        <taxon>Bacteria</taxon>
        <taxon>Bacillati</taxon>
        <taxon>Actinomycetota</taxon>
        <taxon>Actinomycetes</taxon>
        <taxon>Geodermatophilales</taxon>
        <taxon>Geodermatophilaceae</taxon>
        <taxon>Blastococcus</taxon>
        <taxon>environmental samples</taxon>
    </lineage>
</organism>
<keyword evidence="2" id="KW-0804">Transcription</keyword>
<feature type="non-terminal residue" evidence="2">
    <location>
        <position position="129"/>
    </location>
</feature>
<proteinExistence type="predicted"/>
<feature type="compositionally biased region" description="Low complexity" evidence="1">
    <location>
        <begin position="24"/>
        <end position="38"/>
    </location>
</feature>
<feature type="compositionally biased region" description="Basic residues" evidence="1">
    <location>
        <begin position="91"/>
        <end position="119"/>
    </location>
</feature>
<dbReference type="GO" id="GO:0000428">
    <property type="term" value="C:DNA-directed RNA polymerase complex"/>
    <property type="evidence" value="ECO:0007669"/>
    <property type="project" value="UniProtKB-KW"/>
</dbReference>
<accession>A0A6J4J026</accession>
<sequence length="129" mass="14141">GEPSGRRRGWRARLGPSGADGDHQGVAGDGVVAVRGLVPGDDQGAHRRRDPGQERQPARAQGERDHRQADPGGYGHQPLPEHHGRADRGGPRRRLHDGRVRRRAVLQPRRLRSGQRRGRAPGGVRLARL</sequence>
<dbReference type="EMBL" id="CADCTI010000238">
    <property type="protein sequence ID" value="CAA9265233.1"/>
    <property type="molecule type" value="Genomic_DNA"/>
</dbReference>
<name>A0A6J4J026_9ACTN</name>
<evidence type="ECO:0000256" key="1">
    <source>
        <dbReference type="SAM" id="MobiDB-lite"/>
    </source>
</evidence>
<dbReference type="GO" id="GO:0003899">
    <property type="term" value="F:DNA-directed RNA polymerase activity"/>
    <property type="evidence" value="ECO:0007669"/>
    <property type="project" value="UniProtKB-EC"/>
</dbReference>
<reference evidence="2" key="1">
    <citation type="submission" date="2020-02" db="EMBL/GenBank/DDBJ databases">
        <authorList>
            <person name="Meier V. D."/>
        </authorList>
    </citation>
    <scope>NUCLEOTIDE SEQUENCE</scope>
    <source>
        <strain evidence="2">AVDCRST_MAG57</strain>
    </source>
</reference>